<dbReference type="EMBL" id="CAVNYO010000159">
    <property type="protein sequence ID" value="CAK5270177.1"/>
    <property type="molecule type" value="Genomic_DNA"/>
</dbReference>
<dbReference type="InterPro" id="IPR039298">
    <property type="entry name" value="ACOT13"/>
</dbReference>
<dbReference type="AlphaFoldDB" id="A0AAD2JZA0"/>
<evidence type="ECO:0000259" key="3">
    <source>
        <dbReference type="Pfam" id="PF03061"/>
    </source>
</evidence>
<evidence type="ECO:0000313" key="5">
    <source>
        <dbReference type="Proteomes" id="UP001295794"/>
    </source>
</evidence>
<protein>
    <recommendedName>
        <fullName evidence="3">Thioesterase domain-containing protein</fullName>
    </recommendedName>
</protein>
<dbReference type="PANTHER" id="PTHR21660:SF1">
    <property type="entry name" value="ACYL-COENZYME A THIOESTERASE 13"/>
    <property type="match status" value="1"/>
</dbReference>
<comment type="caution">
    <text evidence="4">The sequence shown here is derived from an EMBL/GenBank/DDBJ whole genome shotgun (WGS) entry which is preliminary data.</text>
</comment>
<accession>A0AAD2JZA0</accession>
<dbReference type="InterPro" id="IPR029069">
    <property type="entry name" value="HotDog_dom_sf"/>
</dbReference>
<proteinExistence type="inferred from homology"/>
<name>A0AAD2JZA0_9AGAR</name>
<evidence type="ECO:0000256" key="2">
    <source>
        <dbReference type="ARBA" id="ARBA00022801"/>
    </source>
</evidence>
<evidence type="ECO:0000256" key="1">
    <source>
        <dbReference type="ARBA" id="ARBA00008324"/>
    </source>
</evidence>
<dbReference type="CDD" id="cd03443">
    <property type="entry name" value="PaaI_thioesterase"/>
    <property type="match status" value="1"/>
</dbReference>
<dbReference type="SUPFAM" id="SSF54637">
    <property type="entry name" value="Thioesterase/thiol ester dehydrase-isomerase"/>
    <property type="match status" value="1"/>
</dbReference>
<dbReference type="Gene3D" id="3.10.129.10">
    <property type="entry name" value="Hotdog Thioesterase"/>
    <property type="match status" value="1"/>
</dbReference>
<gene>
    <name evidence="4" type="ORF">MYCIT1_LOCUS14360</name>
</gene>
<dbReference type="Pfam" id="PF03061">
    <property type="entry name" value="4HBT"/>
    <property type="match status" value="1"/>
</dbReference>
<comment type="similarity">
    <text evidence="1">Belongs to the thioesterase PaaI family.</text>
</comment>
<reference evidence="4" key="1">
    <citation type="submission" date="2023-11" db="EMBL/GenBank/DDBJ databases">
        <authorList>
            <person name="De Vega J J."/>
            <person name="De Vega J J."/>
        </authorList>
    </citation>
    <scope>NUCLEOTIDE SEQUENCE</scope>
</reference>
<sequence length="511" mass="55935">MPLPHRSRALSVALVAAARGKPAPLLDLPTELSLEIVELSLLETHFNTLAAVSQAFNALVSFLLYRRVRLDTAEQLQRFHATTRTKSREFLESHVKALVVTVPQSCLTPTLRMQLAQILTSCCGLRAVFVTRPGALAQSGMPSCITECCIRRYDPVAWTHAGTAFAQSVTHVRTAEPGEVWASPLSIMSHFGWPPRITHFALARRADANEENDAVFAEEVAAILVERPALKMLVVSIFPSHWPRRSNQPGCVEDSSIWKTLSLISDRDSRLVVQASDTNRTAEAWLDAPGSFRVLSTMHYVAVRHRRSSPPMAACLRYTRRVWKSFLDNKGTRHDTQCFPNLQILNATPGLVNASLKVEPYNCAKSYDLLGAILSFFAAQQVVFLCGSQSCSVADSTRTVHGGLILSLTDTLGSLAVASKGQFMTGVSTDIGSSFCRPAGRPGDVLHAKAQLIAMGKQLAYTRVEFTNPEGVLLAYGYHTKYVGKSGSHPNNVSFTEDGERVVDGEDLDVD</sequence>
<evidence type="ECO:0000313" key="4">
    <source>
        <dbReference type="EMBL" id="CAK5270177.1"/>
    </source>
</evidence>
<feature type="domain" description="Thioesterase" evidence="3">
    <location>
        <begin position="399"/>
        <end position="474"/>
    </location>
</feature>
<dbReference type="InterPro" id="IPR006683">
    <property type="entry name" value="Thioestr_dom"/>
</dbReference>
<keyword evidence="5" id="KW-1185">Reference proteome</keyword>
<keyword evidence="2" id="KW-0378">Hydrolase</keyword>
<organism evidence="4 5">
    <name type="scientific">Mycena citricolor</name>
    <dbReference type="NCBI Taxonomy" id="2018698"/>
    <lineage>
        <taxon>Eukaryota</taxon>
        <taxon>Fungi</taxon>
        <taxon>Dikarya</taxon>
        <taxon>Basidiomycota</taxon>
        <taxon>Agaricomycotina</taxon>
        <taxon>Agaricomycetes</taxon>
        <taxon>Agaricomycetidae</taxon>
        <taxon>Agaricales</taxon>
        <taxon>Marasmiineae</taxon>
        <taxon>Mycenaceae</taxon>
        <taxon>Mycena</taxon>
    </lineage>
</organism>
<dbReference type="Proteomes" id="UP001295794">
    <property type="component" value="Unassembled WGS sequence"/>
</dbReference>
<dbReference type="PANTHER" id="PTHR21660">
    <property type="entry name" value="THIOESTERASE SUPERFAMILY MEMBER-RELATED"/>
    <property type="match status" value="1"/>
</dbReference>
<dbReference type="GO" id="GO:0047617">
    <property type="term" value="F:fatty acyl-CoA hydrolase activity"/>
    <property type="evidence" value="ECO:0007669"/>
    <property type="project" value="InterPro"/>
</dbReference>